<dbReference type="PROSITE" id="PS51257">
    <property type="entry name" value="PROKAR_LIPOPROTEIN"/>
    <property type="match status" value="1"/>
</dbReference>
<reference evidence="2" key="1">
    <citation type="submission" date="2016-10" db="EMBL/GenBank/DDBJ databases">
        <authorList>
            <person name="Varghese N."/>
            <person name="Submissions S."/>
        </authorList>
    </citation>
    <scope>NUCLEOTIDE SEQUENCE [LARGE SCALE GENOMIC DNA]</scope>
    <source>
        <strain evidence="2">DSM 19315</strain>
    </source>
</reference>
<protein>
    <recommendedName>
        <fullName evidence="3">DUF4221 domain-containing protein</fullName>
    </recommendedName>
</protein>
<evidence type="ECO:0000313" key="1">
    <source>
        <dbReference type="EMBL" id="SFG58752.1"/>
    </source>
</evidence>
<dbReference type="InterPro" id="IPR025316">
    <property type="entry name" value="DUF4221"/>
</dbReference>
<dbReference type="EMBL" id="FOPC01000005">
    <property type="protein sequence ID" value="SFG58752.1"/>
    <property type="molecule type" value="Genomic_DNA"/>
</dbReference>
<dbReference type="Pfam" id="PF13970">
    <property type="entry name" value="DUF4221"/>
    <property type="match status" value="1"/>
</dbReference>
<gene>
    <name evidence="1" type="ORF">SAMN04487988_105171</name>
</gene>
<name>A0A1I2T136_9BACT</name>
<dbReference type="STRING" id="435880.SAMN04487988_105171"/>
<dbReference type="AlphaFoldDB" id="A0A1I2T136"/>
<keyword evidence="2" id="KW-1185">Reference proteome</keyword>
<evidence type="ECO:0000313" key="2">
    <source>
        <dbReference type="Proteomes" id="UP000199642"/>
    </source>
</evidence>
<dbReference type="OrthoDB" id="828261at2"/>
<proteinExistence type="predicted"/>
<dbReference type="Proteomes" id="UP000199642">
    <property type="component" value="Unassembled WGS sequence"/>
</dbReference>
<evidence type="ECO:0008006" key="3">
    <source>
        <dbReference type="Google" id="ProtNLM"/>
    </source>
</evidence>
<sequence>MRNSLIAAILVLSGCTQNAENVTFHEELVHQFGEQKTLIHSETRTILIDSLSLPFYDYFQLINRDESPYLVGFNRQSVSLDFIPLRQGDAIDHLVFADDGPNAVDADLDIIHLFSEDSIVTIQDRALRFKVLNREGKLINSYRKTIRDFKGVEMYPVSYSYLGQWPVFLDSVWVLPVYPDLNVKKKLYYERNKFMIYDPVKDEVVDEFGAYPQMYRGDNYFDVLREPNLTPTPQGTFLVTFPADPGIYEYQLDSDTVIYHRYEEWGRFFNEGVDRDADLQQFVNHYISSAWFQQLIYDPFREVYYRFGKEQQDLRKSDGEKNTAFDAEWKIFLLDKDLNPMGAYSLDSKRFNPLFTFVSKEGLFIYDNQREHDDEMVFGIFQLSDY</sequence>
<organism evidence="1 2">
    <name type="scientific">Algoriphagus hitonicola</name>
    <dbReference type="NCBI Taxonomy" id="435880"/>
    <lineage>
        <taxon>Bacteria</taxon>
        <taxon>Pseudomonadati</taxon>
        <taxon>Bacteroidota</taxon>
        <taxon>Cytophagia</taxon>
        <taxon>Cytophagales</taxon>
        <taxon>Cyclobacteriaceae</taxon>
        <taxon>Algoriphagus</taxon>
    </lineage>
</organism>
<dbReference type="RefSeq" id="WP_092790804.1">
    <property type="nucleotide sequence ID" value="NZ_FOPC01000005.1"/>
</dbReference>
<accession>A0A1I2T136</accession>